<dbReference type="PANTHER" id="PTHR12993">
    <property type="entry name" value="N-ACETYLGLUCOSAMINYL-PHOSPHATIDYLINOSITOL DE-N-ACETYLASE-RELATED"/>
    <property type="match status" value="1"/>
</dbReference>
<dbReference type="AlphaFoldDB" id="A0A930VB35"/>
<dbReference type="Gene3D" id="3.40.50.10320">
    <property type="entry name" value="LmbE-like"/>
    <property type="match status" value="1"/>
</dbReference>
<feature type="region of interest" description="Disordered" evidence="5">
    <location>
        <begin position="1"/>
        <end position="25"/>
    </location>
</feature>
<protein>
    <recommendedName>
        <fullName evidence="4">1D-myo-inositol 2-acetamido-2-deoxy-alpha-D-glucopyranoside deacetylase</fullName>
        <shortName evidence="4">GlcNAc-Ins deacetylase</shortName>
        <ecNumber evidence="4">3.5.1.103</ecNumber>
    </recommendedName>
    <alternativeName>
        <fullName evidence="4">N-acetyl-1-D-myo-inositol-2-amino-2-deoxy-alpha-D-glucopyranoside deacetylase</fullName>
    </alternativeName>
</protein>
<dbReference type="HAMAP" id="MF_01696">
    <property type="entry name" value="MshB"/>
    <property type="match status" value="1"/>
</dbReference>
<dbReference type="Proteomes" id="UP000640489">
    <property type="component" value="Unassembled WGS sequence"/>
</dbReference>
<keyword evidence="2 4" id="KW-0378">Hydrolase</keyword>
<proteinExistence type="inferred from homology"/>
<sequence length="346" mass="38207">MGRVSTRARPGARPARPPWGGSRHGLARGLARLDHQGAPTLEPVTSAPDERILLVHAHPDDETIQNGVTMAKYVAMGRGVTLVTCTAGEMGEILVPELEHLAADREDGLGEHRRGELEDAMKELGVTDHRFLGGFGTYRDSGMQWHEDGYAVPADDTHANAFWNADLREAADHLVTVIREVRPQVLVTYDQFGNYGHPDHIQAHRVATYAASLAAVASYKPDLGEPWDIPKIYWTAMSESRFRERLRRLRDEGDTETWKGMEPDDDFGPWVTPDAMISARVDGADEIDTKLAALARHRSQVKLDGPFFAGAENGSSMWGEEFYRIAKGSRGPVGDEGWESDLFAGL</sequence>
<dbReference type="GO" id="GO:0035595">
    <property type="term" value="F:N-acetylglucosaminylinositol deacetylase activity"/>
    <property type="evidence" value="ECO:0007669"/>
    <property type="project" value="UniProtKB-EC"/>
</dbReference>
<accession>A0A930VB35</accession>
<feature type="binding site" evidence="4">
    <location>
        <position position="200"/>
    </location>
    <ligand>
        <name>Zn(2+)</name>
        <dbReference type="ChEBI" id="CHEBI:29105"/>
    </ligand>
</feature>
<gene>
    <name evidence="4 6" type="primary">mshB</name>
    <name evidence="6" type="ORF">ISU07_14005</name>
</gene>
<dbReference type="GO" id="GO:0008270">
    <property type="term" value="F:zinc ion binding"/>
    <property type="evidence" value="ECO:0007669"/>
    <property type="project" value="UniProtKB-UniRule"/>
</dbReference>
<evidence type="ECO:0000256" key="2">
    <source>
        <dbReference type="ARBA" id="ARBA00022801"/>
    </source>
</evidence>
<evidence type="ECO:0000313" key="6">
    <source>
        <dbReference type="EMBL" id="MBF4764244.1"/>
    </source>
</evidence>
<reference evidence="6" key="1">
    <citation type="submission" date="2020-11" db="EMBL/GenBank/DDBJ databases">
        <title>Nocardioides sp. nov., isolated from Soil of Cynanchum wilfordii Hemsley rhizosphere.</title>
        <authorList>
            <person name="Lee J.-S."/>
            <person name="Suh M.K."/>
            <person name="Kim J.-S."/>
        </authorList>
    </citation>
    <scope>NUCLEOTIDE SEQUENCE</scope>
    <source>
        <strain evidence="6">KCTC 19275</strain>
    </source>
</reference>
<dbReference type="EC" id="3.5.1.103" evidence="4"/>
<dbReference type="EMBL" id="JADKPN010000008">
    <property type="protein sequence ID" value="MBF4764244.1"/>
    <property type="molecule type" value="Genomic_DNA"/>
</dbReference>
<comment type="caution">
    <text evidence="6">The sequence shown here is derived from an EMBL/GenBank/DDBJ whole genome shotgun (WGS) entry which is preliminary data.</text>
</comment>
<dbReference type="InterPro" id="IPR024078">
    <property type="entry name" value="LmbE-like_dom_sf"/>
</dbReference>
<feature type="binding site" evidence="4">
    <location>
        <position position="61"/>
    </location>
    <ligand>
        <name>Zn(2+)</name>
        <dbReference type="ChEBI" id="CHEBI:29105"/>
    </ligand>
</feature>
<dbReference type="NCBIfam" id="TIGR03445">
    <property type="entry name" value="mycothiol_MshB"/>
    <property type="match status" value="1"/>
</dbReference>
<evidence type="ECO:0000313" key="7">
    <source>
        <dbReference type="Proteomes" id="UP000640489"/>
    </source>
</evidence>
<comment type="function">
    <text evidence="4">Catalyzes the deacetylation of 1D-myo-inositol 2-acetamido-2-deoxy-alpha-D-glucopyranoside (GlcNAc-Ins) in the mycothiol biosynthesis pathway.</text>
</comment>
<keyword evidence="3 4" id="KW-0862">Zinc</keyword>
<evidence type="ECO:0000256" key="3">
    <source>
        <dbReference type="ARBA" id="ARBA00022833"/>
    </source>
</evidence>
<dbReference type="SUPFAM" id="SSF102588">
    <property type="entry name" value="LmbE-like"/>
    <property type="match status" value="1"/>
</dbReference>
<keyword evidence="1 4" id="KW-0479">Metal-binding</keyword>
<name>A0A930VB35_9ACTN</name>
<evidence type="ECO:0000256" key="5">
    <source>
        <dbReference type="SAM" id="MobiDB-lite"/>
    </source>
</evidence>
<comment type="catalytic activity">
    <reaction evidence="4">
        <text>1D-myo-inositol 2-acetamido-2-deoxy-alpha-D-glucopyranoside + H2O = 1D-myo-inositol 2-amino-2-deoxy-alpha-D-glucopyranoside + acetate</text>
        <dbReference type="Rhea" id="RHEA:26180"/>
        <dbReference type="ChEBI" id="CHEBI:15377"/>
        <dbReference type="ChEBI" id="CHEBI:30089"/>
        <dbReference type="ChEBI" id="CHEBI:52442"/>
        <dbReference type="ChEBI" id="CHEBI:58886"/>
        <dbReference type="EC" id="3.5.1.103"/>
    </reaction>
</comment>
<dbReference type="InterPro" id="IPR003737">
    <property type="entry name" value="GlcNAc_PI_deacetylase-related"/>
</dbReference>
<comment type="cofactor">
    <cofactor evidence="4">
        <name>Zn(2+)</name>
        <dbReference type="ChEBI" id="CHEBI:29105"/>
    </cofactor>
    <text evidence="4">Binds 1 zinc ion per subunit.</text>
</comment>
<dbReference type="InterPro" id="IPR017810">
    <property type="entry name" value="Mycothiol_biosynthesis_MshB"/>
</dbReference>
<dbReference type="GO" id="GO:0010125">
    <property type="term" value="P:mycothiol biosynthetic process"/>
    <property type="evidence" value="ECO:0007669"/>
    <property type="project" value="UniProtKB-UniRule"/>
</dbReference>
<evidence type="ECO:0000256" key="4">
    <source>
        <dbReference type="HAMAP-Rule" id="MF_01696"/>
    </source>
</evidence>
<feature type="binding site" evidence="4">
    <location>
        <position position="58"/>
    </location>
    <ligand>
        <name>Zn(2+)</name>
        <dbReference type="ChEBI" id="CHEBI:29105"/>
    </ligand>
</feature>
<dbReference type="PANTHER" id="PTHR12993:SF26">
    <property type="entry name" value="1D-MYO-INOSITOL 2-ACETAMIDO-2-DEOXY-ALPHA-D-GLUCOPYRANOSIDE DEACETYLASE"/>
    <property type="match status" value="1"/>
</dbReference>
<organism evidence="6 7">
    <name type="scientific">Nocardioides islandensis</name>
    <dbReference type="NCBI Taxonomy" id="433663"/>
    <lineage>
        <taxon>Bacteria</taxon>
        <taxon>Bacillati</taxon>
        <taxon>Actinomycetota</taxon>
        <taxon>Actinomycetes</taxon>
        <taxon>Propionibacteriales</taxon>
        <taxon>Nocardioidaceae</taxon>
        <taxon>Nocardioides</taxon>
    </lineage>
</organism>
<comment type="similarity">
    <text evidence="4">Belongs to the MshB deacetylase family.</text>
</comment>
<dbReference type="Pfam" id="PF02585">
    <property type="entry name" value="PIG-L"/>
    <property type="match status" value="1"/>
</dbReference>
<keyword evidence="7" id="KW-1185">Reference proteome</keyword>
<feature type="compositionally biased region" description="Low complexity" evidence="5">
    <location>
        <begin position="7"/>
        <end position="21"/>
    </location>
</feature>
<evidence type="ECO:0000256" key="1">
    <source>
        <dbReference type="ARBA" id="ARBA00022723"/>
    </source>
</evidence>